<feature type="region of interest" description="Disordered" evidence="1">
    <location>
        <begin position="128"/>
        <end position="198"/>
    </location>
</feature>
<dbReference type="OrthoDB" id="422086at2759"/>
<evidence type="ECO:0000256" key="1">
    <source>
        <dbReference type="SAM" id="MobiDB-lite"/>
    </source>
</evidence>
<dbReference type="EMBL" id="JAGMVJ010000034">
    <property type="protein sequence ID" value="KAH7067795.1"/>
    <property type="molecule type" value="Genomic_DNA"/>
</dbReference>
<proteinExistence type="predicted"/>
<reference evidence="2" key="1">
    <citation type="journal article" date="2021" name="Nat. Commun.">
        <title>Genetic determinants of endophytism in the Arabidopsis root mycobiome.</title>
        <authorList>
            <person name="Mesny F."/>
            <person name="Miyauchi S."/>
            <person name="Thiergart T."/>
            <person name="Pickel B."/>
            <person name="Atanasova L."/>
            <person name="Karlsson M."/>
            <person name="Huettel B."/>
            <person name="Barry K.W."/>
            <person name="Haridas S."/>
            <person name="Chen C."/>
            <person name="Bauer D."/>
            <person name="Andreopoulos W."/>
            <person name="Pangilinan J."/>
            <person name="LaButti K."/>
            <person name="Riley R."/>
            <person name="Lipzen A."/>
            <person name="Clum A."/>
            <person name="Drula E."/>
            <person name="Henrissat B."/>
            <person name="Kohler A."/>
            <person name="Grigoriev I.V."/>
            <person name="Martin F.M."/>
            <person name="Hacquard S."/>
        </authorList>
    </citation>
    <scope>NUCLEOTIDE SEQUENCE</scope>
    <source>
        <strain evidence="2">MPI-SDFR-AT-0120</strain>
    </source>
</reference>
<evidence type="ECO:0000313" key="2">
    <source>
        <dbReference type="EMBL" id="KAH7067795.1"/>
    </source>
</evidence>
<feature type="compositionally biased region" description="Polar residues" evidence="1">
    <location>
        <begin position="158"/>
        <end position="174"/>
    </location>
</feature>
<keyword evidence="3" id="KW-1185">Reference proteome</keyword>
<gene>
    <name evidence="2" type="ORF">FB567DRAFT_457859</name>
</gene>
<protein>
    <submittedName>
        <fullName evidence="2">Uncharacterized protein</fullName>
    </submittedName>
</protein>
<feature type="compositionally biased region" description="Basic and acidic residues" evidence="1">
    <location>
        <begin position="146"/>
        <end position="157"/>
    </location>
</feature>
<name>A0A8K0QT35_9PLEO</name>
<feature type="region of interest" description="Disordered" evidence="1">
    <location>
        <begin position="344"/>
        <end position="375"/>
    </location>
</feature>
<feature type="region of interest" description="Disordered" evidence="1">
    <location>
        <begin position="1"/>
        <end position="25"/>
    </location>
</feature>
<evidence type="ECO:0000313" key="3">
    <source>
        <dbReference type="Proteomes" id="UP000813461"/>
    </source>
</evidence>
<dbReference type="AlphaFoldDB" id="A0A8K0QT35"/>
<dbReference type="Proteomes" id="UP000813461">
    <property type="component" value="Unassembled WGS sequence"/>
</dbReference>
<organism evidence="2 3">
    <name type="scientific">Paraphoma chrysanthemicola</name>
    <dbReference type="NCBI Taxonomy" id="798071"/>
    <lineage>
        <taxon>Eukaryota</taxon>
        <taxon>Fungi</taxon>
        <taxon>Dikarya</taxon>
        <taxon>Ascomycota</taxon>
        <taxon>Pezizomycotina</taxon>
        <taxon>Dothideomycetes</taxon>
        <taxon>Pleosporomycetidae</taxon>
        <taxon>Pleosporales</taxon>
        <taxon>Pleosporineae</taxon>
        <taxon>Phaeosphaeriaceae</taxon>
        <taxon>Paraphoma</taxon>
    </lineage>
</organism>
<accession>A0A8K0QT35</accession>
<sequence>MNRAPLHGAPVPGQQPRGSPIRGAIPSFATQDARSNLAVQPAANAGSFKLKKAAVKIVGAASPVPGPVKAKPKEAEGYFPETVKLAPKPSATAVAPKSAPAPPKIELPATMAGSESVLDEMFARLNARSPSVSSGAAKALSPGGPEKAHYSFDERSKTSTALSDVLKSFSTRSPESPDKAKPLAAAAVPSKPENQDHIPSIAATKGTAEVESMSEPERELEHMYLGKAAEYVVALPVSESASVKSIKTTSVKLRSSHAPDAKASIGDVEKLSARFAFAVTNYVNKTEKSTNPITIDRAKEALQHAEGNVLRLYIKLVEDSYLSMNNLDSIVGLCNSIMDILPKPEPKSTPAPSAVHPSTRKAEEPMRASTNPVESFTSWPAQEKREVPPAYRVCLLKGVSGIKSINQLQALVWGGRLESISMPSSGSDFAVVRFLTPEACEKYFQATENGIEIQGDKKTIVFVEKQPSPTSINDVMRNCIESDASRCVLALDADEDWSDMLLMKLAKGKSTAKREVDRIKRGKTARGRYYIEFRFANIYNALEFHRQLKGDHDWEDCTISYAADPCETAHGVHYKDEDDEGTAPGFFA</sequence>
<comment type="caution">
    <text evidence="2">The sequence shown here is derived from an EMBL/GenBank/DDBJ whole genome shotgun (WGS) entry which is preliminary data.</text>
</comment>